<evidence type="ECO:0000256" key="1">
    <source>
        <dbReference type="SAM" id="SignalP"/>
    </source>
</evidence>
<dbReference type="EMBL" id="VUOC01000004">
    <property type="protein sequence ID" value="KAA2239560.1"/>
    <property type="molecule type" value="Genomic_DNA"/>
</dbReference>
<sequence>MQPFTVLVFSGLFLLSACAGNESTSTTTFDDSAVTMQDAVTDTDSLMAARYAPVSKRFKSSEIINSAFPTAHILGTWTHSLDEPGCDFLINAQAFMYCDYDGNGERLYRIEADSIFLDEAATIRKGRILIASGDTLAIRWDELRDMPDTLIRWRN</sequence>
<evidence type="ECO:0000313" key="3">
    <source>
        <dbReference type="Proteomes" id="UP000324611"/>
    </source>
</evidence>
<dbReference type="AlphaFoldDB" id="A0A5B2VLN9"/>
<reference evidence="2 3" key="2">
    <citation type="submission" date="2019-09" db="EMBL/GenBank/DDBJ databases">
        <authorList>
            <person name="Jin C."/>
        </authorList>
    </citation>
    <scope>NUCLEOTIDE SEQUENCE [LARGE SCALE GENOMIC DNA]</scope>
    <source>
        <strain evidence="2 3">BN140078</strain>
    </source>
</reference>
<evidence type="ECO:0008006" key="4">
    <source>
        <dbReference type="Google" id="ProtNLM"/>
    </source>
</evidence>
<feature type="chain" id="PRO_5022775611" description="Lipocalin-like protein" evidence="1">
    <location>
        <begin position="20"/>
        <end position="155"/>
    </location>
</feature>
<keyword evidence="1" id="KW-0732">Signal</keyword>
<keyword evidence="3" id="KW-1185">Reference proteome</keyword>
<accession>A0A5B2VLN9</accession>
<gene>
    <name evidence="2" type="ORF">F0L74_25520</name>
</gene>
<organism evidence="2 3">
    <name type="scientific">Chitinophaga agrisoli</name>
    <dbReference type="NCBI Taxonomy" id="2607653"/>
    <lineage>
        <taxon>Bacteria</taxon>
        <taxon>Pseudomonadati</taxon>
        <taxon>Bacteroidota</taxon>
        <taxon>Chitinophagia</taxon>
        <taxon>Chitinophagales</taxon>
        <taxon>Chitinophagaceae</taxon>
        <taxon>Chitinophaga</taxon>
    </lineage>
</organism>
<dbReference type="Proteomes" id="UP000324611">
    <property type="component" value="Unassembled WGS sequence"/>
</dbReference>
<reference evidence="2 3" key="1">
    <citation type="submission" date="2019-09" db="EMBL/GenBank/DDBJ databases">
        <title>Chitinophaga ginsengihumi sp. nov., isolated from soil of ginseng rhizosphere.</title>
        <authorList>
            <person name="Lee J."/>
        </authorList>
    </citation>
    <scope>NUCLEOTIDE SEQUENCE [LARGE SCALE GENOMIC DNA]</scope>
    <source>
        <strain evidence="2 3">BN140078</strain>
    </source>
</reference>
<feature type="signal peptide" evidence="1">
    <location>
        <begin position="1"/>
        <end position="19"/>
    </location>
</feature>
<name>A0A5B2VLN9_9BACT</name>
<protein>
    <recommendedName>
        <fullName evidence="4">Lipocalin-like protein</fullName>
    </recommendedName>
</protein>
<proteinExistence type="predicted"/>
<evidence type="ECO:0000313" key="2">
    <source>
        <dbReference type="EMBL" id="KAA2239560.1"/>
    </source>
</evidence>
<comment type="caution">
    <text evidence="2">The sequence shown here is derived from an EMBL/GenBank/DDBJ whole genome shotgun (WGS) entry which is preliminary data.</text>
</comment>
<dbReference type="RefSeq" id="WP_149840739.1">
    <property type="nucleotide sequence ID" value="NZ_VUOC01000004.1"/>
</dbReference>